<protein>
    <submittedName>
        <fullName evidence="1">Uncharacterized protein</fullName>
    </submittedName>
</protein>
<gene>
    <name evidence="1" type="ORF">CFOLD11_20750</name>
</gene>
<dbReference type="RefSeq" id="WP_261852226.1">
    <property type="nucleotide sequence ID" value="NZ_BQXY01000003.1"/>
</dbReference>
<comment type="caution">
    <text evidence="1">The sequence shown here is derived from an EMBL/GenBank/DDBJ whole genome shotgun (WGS) entry which is preliminary data.</text>
</comment>
<evidence type="ECO:0000313" key="1">
    <source>
        <dbReference type="EMBL" id="GKU25249.1"/>
    </source>
</evidence>
<sequence length="71" mass="8522">MSPGLTREFTNGLPEKMKEFYEPDMYCFHSTIWWKKLWGKNSIVDVTYVDTIEDGKELWRATLTLIFMRLI</sequence>
<name>A0A9W5Y290_9CLOT</name>
<dbReference type="EMBL" id="BQXY01000003">
    <property type="protein sequence ID" value="GKU25249.1"/>
    <property type="molecule type" value="Genomic_DNA"/>
</dbReference>
<dbReference type="Proteomes" id="UP001057868">
    <property type="component" value="Unassembled WGS sequence"/>
</dbReference>
<dbReference type="AlphaFoldDB" id="A0A9W5Y290"/>
<reference evidence="1" key="1">
    <citation type="journal article" date="2023" name="Int. J. Syst. Evol. Microbiol.">
        <title>&lt;i&gt;Clostridium folliculivorans&lt;/i&gt; sp. nov., isolated from soil samples of an organic paddy in Japan.</title>
        <authorList>
            <person name="Tazawa J."/>
            <person name="Kobayashi H."/>
            <person name="Tanizawa Y."/>
            <person name="Uchino A."/>
            <person name="Tanaka F."/>
            <person name="Urashima Y."/>
            <person name="Miura S."/>
            <person name="Sakamoto M."/>
            <person name="Ohkuma M."/>
            <person name="Tohno M."/>
        </authorList>
    </citation>
    <scope>NUCLEOTIDE SEQUENCE</scope>
    <source>
        <strain evidence="1">D1-1</strain>
    </source>
</reference>
<accession>A0A9W5Y290</accession>
<keyword evidence="2" id="KW-1185">Reference proteome</keyword>
<organism evidence="1 2">
    <name type="scientific">Clostridium folliculivorans</name>
    <dbReference type="NCBI Taxonomy" id="2886038"/>
    <lineage>
        <taxon>Bacteria</taxon>
        <taxon>Bacillati</taxon>
        <taxon>Bacillota</taxon>
        <taxon>Clostridia</taxon>
        <taxon>Eubacteriales</taxon>
        <taxon>Clostridiaceae</taxon>
        <taxon>Clostridium</taxon>
    </lineage>
</organism>
<proteinExistence type="predicted"/>
<evidence type="ECO:0000313" key="2">
    <source>
        <dbReference type="Proteomes" id="UP001057868"/>
    </source>
</evidence>